<dbReference type="AlphaFoldDB" id="A0A286U6Q8"/>
<feature type="compositionally biased region" description="Low complexity" evidence="1">
    <location>
        <begin position="186"/>
        <end position="202"/>
    </location>
</feature>
<evidence type="ECO:0000259" key="2">
    <source>
        <dbReference type="PROSITE" id="PS50053"/>
    </source>
</evidence>
<dbReference type="STRING" id="2282107.A0A286U6Q8"/>
<accession>A0A286U6Q8</accession>
<dbReference type="InterPro" id="IPR000626">
    <property type="entry name" value="Ubiquitin-like_dom"/>
</dbReference>
<dbReference type="Proteomes" id="UP000217199">
    <property type="component" value="Unassembled WGS sequence"/>
</dbReference>
<dbReference type="PROSITE" id="PS50053">
    <property type="entry name" value="UBIQUITIN_2"/>
    <property type="match status" value="1"/>
</dbReference>
<sequence length="293" mass="31711">MADANELAFIKNHINTLGSLPVQFTDDYQQPPSNSLRKIPIIPVDLPPPPPPKQLQPEASSSDIIELVFKVTKPAFSFTLLVSPTDTIASIKKQLSSQPGAPPADSQRLLLRGKALADSKLLREYPVKGGDTVNLMLKPGFEFDWTATTKSKESSNKTLAADVDTDVQMALNPESSKNRHGHTRVPSLVLSPSPSPSTISLPGENLPSPIPLTLDTSNMPSMRDTTILSSYQKGIADPEFWSRLLKHLQGEFSSPNDAEQAFETFLVGSKGQLSSSDIAKIRDKIGIIGMNGS</sequence>
<dbReference type="OrthoDB" id="428577at2759"/>
<protein>
    <submittedName>
        <fullName evidence="3">Ubiquitin family</fullName>
    </submittedName>
</protein>
<organism evidence="3 4">
    <name type="scientific">Pyrrhoderma noxium</name>
    <dbReference type="NCBI Taxonomy" id="2282107"/>
    <lineage>
        <taxon>Eukaryota</taxon>
        <taxon>Fungi</taxon>
        <taxon>Dikarya</taxon>
        <taxon>Basidiomycota</taxon>
        <taxon>Agaricomycotina</taxon>
        <taxon>Agaricomycetes</taxon>
        <taxon>Hymenochaetales</taxon>
        <taxon>Hymenochaetaceae</taxon>
        <taxon>Pyrrhoderma</taxon>
    </lineage>
</organism>
<dbReference type="EMBL" id="NBII01000010">
    <property type="protein sequence ID" value="PAV15257.1"/>
    <property type="molecule type" value="Genomic_DNA"/>
</dbReference>
<dbReference type="SUPFAM" id="SSF54236">
    <property type="entry name" value="Ubiquitin-like"/>
    <property type="match status" value="1"/>
</dbReference>
<proteinExistence type="predicted"/>
<dbReference type="InParanoid" id="A0A286U6Q8"/>
<feature type="domain" description="Ubiquitin-like" evidence="2">
    <location>
        <begin position="65"/>
        <end position="138"/>
    </location>
</feature>
<dbReference type="SMART" id="SM00213">
    <property type="entry name" value="UBQ"/>
    <property type="match status" value="1"/>
</dbReference>
<reference evidence="3 4" key="1">
    <citation type="journal article" date="2017" name="Mol. Ecol.">
        <title>Comparative and population genomic landscape of Phellinus noxius: A hypervariable fungus causing root rot in trees.</title>
        <authorList>
            <person name="Chung C.L."/>
            <person name="Lee T.J."/>
            <person name="Akiba M."/>
            <person name="Lee H.H."/>
            <person name="Kuo T.H."/>
            <person name="Liu D."/>
            <person name="Ke H.M."/>
            <person name="Yokoi T."/>
            <person name="Roa M.B."/>
            <person name="Lu M.J."/>
            <person name="Chang Y.Y."/>
            <person name="Ann P.J."/>
            <person name="Tsai J.N."/>
            <person name="Chen C.Y."/>
            <person name="Tzean S.S."/>
            <person name="Ota Y."/>
            <person name="Hattori T."/>
            <person name="Sahashi N."/>
            <person name="Liou R.F."/>
            <person name="Kikuchi T."/>
            <person name="Tsai I.J."/>
        </authorList>
    </citation>
    <scope>NUCLEOTIDE SEQUENCE [LARGE SCALE GENOMIC DNA]</scope>
    <source>
        <strain evidence="3 4">FFPRI411160</strain>
    </source>
</reference>
<dbReference type="Pfam" id="PF00240">
    <property type="entry name" value="ubiquitin"/>
    <property type="match status" value="1"/>
</dbReference>
<dbReference type="Gene3D" id="3.10.20.90">
    <property type="entry name" value="Phosphatidylinositol 3-kinase Catalytic Subunit, Chain A, domain 1"/>
    <property type="match status" value="1"/>
</dbReference>
<gene>
    <name evidence="3" type="ORF">PNOK_0901800</name>
</gene>
<feature type="region of interest" description="Disordered" evidence="1">
    <location>
        <begin position="173"/>
        <end position="206"/>
    </location>
</feature>
<keyword evidence="4" id="KW-1185">Reference proteome</keyword>
<dbReference type="CDD" id="cd17039">
    <property type="entry name" value="Ubl_ubiquitin_like"/>
    <property type="match status" value="1"/>
</dbReference>
<evidence type="ECO:0000313" key="4">
    <source>
        <dbReference type="Proteomes" id="UP000217199"/>
    </source>
</evidence>
<evidence type="ECO:0000256" key="1">
    <source>
        <dbReference type="SAM" id="MobiDB-lite"/>
    </source>
</evidence>
<comment type="caution">
    <text evidence="3">The sequence shown here is derived from an EMBL/GenBank/DDBJ whole genome shotgun (WGS) entry which is preliminary data.</text>
</comment>
<name>A0A286U6Q8_9AGAM</name>
<evidence type="ECO:0000313" key="3">
    <source>
        <dbReference type="EMBL" id="PAV15257.1"/>
    </source>
</evidence>
<dbReference type="InterPro" id="IPR029071">
    <property type="entry name" value="Ubiquitin-like_domsf"/>
</dbReference>